<sequence length="89" mass="10040">RDRFSIGGLLRLHNAGRRNGGMSTRRHALPIRSSSSEIVEFAGDRQVRRRSPNSPEIAEFAGDLVGARLNLISFSSCERYLEKNRSRLN</sequence>
<gene>
    <name evidence="1" type="ORF">DARMORV10_A01P22520.1</name>
</gene>
<proteinExistence type="predicted"/>
<evidence type="ECO:0000313" key="1">
    <source>
        <dbReference type="EMBL" id="CAF2151092.1"/>
    </source>
</evidence>
<reference evidence="1" key="1">
    <citation type="submission" date="2021-01" db="EMBL/GenBank/DDBJ databases">
        <authorList>
            <consortium name="Genoscope - CEA"/>
            <person name="William W."/>
        </authorList>
    </citation>
    <scope>NUCLEOTIDE SEQUENCE</scope>
</reference>
<accession>A0A816XY34</accession>
<dbReference type="EMBL" id="HG994355">
    <property type="protein sequence ID" value="CAF2151092.1"/>
    <property type="molecule type" value="Genomic_DNA"/>
</dbReference>
<feature type="non-terminal residue" evidence="1">
    <location>
        <position position="1"/>
    </location>
</feature>
<dbReference type="Proteomes" id="UP001295469">
    <property type="component" value="Chromosome A01"/>
</dbReference>
<dbReference type="AlphaFoldDB" id="A0A816XY34"/>
<name>A0A816XY34_BRANA</name>
<protein>
    <submittedName>
        <fullName evidence="1">(rape) hypothetical protein</fullName>
    </submittedName>
</protein>
<organism evidence="1">
    <name type="scientific">Brassica napus</name>
    <name type="common">Rape</name>
    <dbReference type="NCBI Taxonomy" id="3708"/>
    <lineage>
        <taxon>Eukaryota</taxon>
        <taxon>Viridiplantae</taxon>
        <taxon>Streptophyta</taxon>
        <taxon>Embryophyta</taxon>
        <taxon>Tracheophyta</taxon>
        <taxon>Spermatophyta</taxon>
        <taxon>Magnoliopsida</taxon>
        <taxon>eudicotyledons</taxon>
        <taxon>Gunneridae</taxon>
        <taxon>Pentapetalae</taxon>
        <taxon>rosids</taxon>
        <taxon>malvids</taxon>
        <taxon>Brassicales</taxon>
        <taxon>Brassicaceae</taxon>
        <taxon>Brassiceae</taxon>
        <taxon>Brassica</taxon>
    </lineage>
</organism>